<sequence>MKITTKKSLAMMLSIAAMLAAGSAAAFWPQPTTACTAANEGAFETVYRWTRWGEESFTYYCSDSTWQIFEHCDPRVGYCVVY</sequence>
<gene>
    <name evidence="2" type="ORF">GCM10023307_06710</name>
</gene>
<evidence type="ECO:0008006" key="4">
    <source>
        <dbReference type="Google" id="ProtNLM"/>
    </source>
</evidence>
<keyword evidence="3" id="KW-1185">Reference proteome</keyword>
<feature type="chain" id="PRO_5046926714" description="Secreted protein" evidence="1">
    <location>
        <begin position="27"/>
        <end position="82"/>
    </location>
</feature>
<keyword evidence="1" id="KW-0732">Signal</keyword>
<protein>
    <recommendedName>
        <fullName evidence="4">Secreted protein</fullName>
    </recommendedName>
</protein>
<name>A0ABP9ASD8_9GAMM</name>
<dbReference type="RefSeq" id="WP_345301841.1">
    <property type="nucleotide sequence ID" value="NZ_BAABJE010000001.1"/>
</dbReference>
<dbReference type="EMBL" id="BAABJE010000001">
    <property type="protein sequence ID" value="GAA4784653.1"/>
    <property type="molecule type" value="Genomic_DNA"/>
</dbReference>
<evidence type="ECO:0000256" key="1">
    <source>
        <dbReference type="SAM" id="SignalP"/>
    </source>
</evidence>
<organism evidence="2 3">
    <name type="scientific">Lysobacter hankyongensis</name>
    <dbReference type="NCBI Taxonomy" id="1176535"/>
    <lineage>
        <taxon>Bacteria</taxon>
        <taxon>Pseudomonadati</taxon>
        <taxon>Pseudomonadota</taxon>
        <taxon>Gammaproteobacteria</taxon>
        <taxon>Lysobacterales</taxon>
        <taxon>Lysobacteraceae</taxon>
        <taxon>Lysobacter</taxon>
    </lineage>
</organism>
<accession>A0ABP9ASD8</accession>
<evidence type="ECO:0000313" key="2">
    <source>
        <dbReference type="EMBL" id="GAA4784653.1"/>
    </source>
</evidence>
<feature type="signal peptide" evidence="1">
    <location>
        <begin position="1"/>
        <end position="26"/>
    </location>
</feature>
<comment type="caution">
    <text evidence="2">The sequence shown here is derived from an EMBL/GenBank/DDBJ whole genome shotgun (WGS) entry which is preliminary data.</text>
</comment>
<reference evidence="3" key="1">
    <citation type="journal article" date="2019" name="Int. J. Syst. Evol. Microbiol.">
        <title>The Global Catalogue of Microorganisms (GCM) 10K type strain sequencing project: providing services to taxonomists for standard genome sequencing and annotation.</title>
        <authorList>
            <consortium name="The Broad Institute Genomics Platform"/>
            <consortium name="The Broad Institute Genome Sequencing Center for Infectious Disease"/>
            <person name="Wu L."/>
            <person name="Ma J."/>
        </authorList>
    </citation>
    <scope>NUCLEOTIDE SEQUENCE [LARGE SCALE GENOMIC DNA]</scope>
    <source>
        <strain evidence="3">JCM 18204</strain>
    </source>
</reference>
<dbReference type="Proteomes" id="UP001499959">
    <property type="component" value="Unassembled WGS sequence"/>
</dbReference>
<proteinExistence type="predicted"/>
<evidence type="ECO:0000313" key="3">
    <source>
        <dbReference type="Proteomes" id="UP001499959"/>
    </source>
</evidence>